<sequence length="191" mass="20026">MPETPPGPSACVGTFKERGGVALPLASASSTADCGIDDPVTFERIDRPDGSKVELDSAITVRCSFALEVQGWIRDDLSAIVAGENAKLAALAGVSGHACRPRNGVAGAPISEHASGNALDVSALKMQDGRIIPLAGRDAATLSMRGAISKSACARFTTVLGPGSDSAHKDHLHLDMRKRSRDFRMCQWTVE</sequence>
<evidence type="ECO:0000313" key="2">
    <source>
        <dbReference type="EMBL" id="POR52479.1"/>
    </source>
</evidence>
<evidence type="ECO:0000259" key="1">
    <source>
        <dbReference type="Pfam" id="PF06904"/>
    </source>
</evidence>
<evidence type="ECO:0000313" key="3">
    <source>
        <dbReference type="Proteomes" id="UP000236919"/>
    </source>
</evidence>
<name>A0A2S4MCY3_9HYPH</name>
<organism evidence="2 3">
    <name type="scientific">Bosea psychrotolerans</name>
    <dbReference type="NCBI Taxonomy" id="1871628"/>
    <lineage>
        <taxon>Bacteria</taxon>
        <taxon>Pseudomonadati</taxon>
        <taxon>Pseudomonadota</taxon>
        <taxon>Alphaproteobacteria</taxon>
        <taxon>Hyphomicrobiales</taxon>
        <taxon>Boseaceae</taxon>
        <taxon>Bosea</taxon>
    </lineage>
</organism>
<keyword evidence="3" id="KW-1185">Reference proteome</keyword>
<accession>A0A2S4MCY3</accession>
<dbReference type="AlphaFoldDB" id="A0A2S4MCY3"/>
<dbReference type="Pfam" id="PF06904">
    <property type="entry name" value="Extensin-like_C"/>
    <property type="match status" value="1"/>
</dbReference>
<proteinExistence type="predicted"/>
<dbReference type="EMBL" id="PQFZ01000005">
    <property type="protein sequence ID" value="POR52479.1"/>
    <property type="molecule type" value="Genomic_DNA"/>
</dbReference>
<dbReference type="InterPro" id="IPR009683">
    <property type="entry name" value="Extensin-like_C"/>
</dbReference>
<comment type="caution">
    <text evidence="2">The sequence shown here is derived from an EMBL/GenBank/DDBJ whole genome shotgun (WGS) entry which is preliminary data.</text>
</comment>
<protein>
    <submittedName>
        <fullName evidence="2">Extensin-like protein</fullName>
    </submittedName>
</protein>
<gene>
    <name evidence="2" type="ORF">CYD53_105144</name>
</gene>
<dbReference type="Proteomes" id="UP000236919">
    <property type="component" value="Unassembled WGS sequence"/>
</dbReference>
<feature type="domain" description="Extensin-like C-terminal" evidence="1">
    <location>
        <begin position="10"/>
        <end position="187"/>
    </location>
</feature>
<reference evidence="2 3" key="1">
    <citation type="submission" date="2018-01" db="EMBL/GenBank/DDBJ databases">
        <title>Genomic Encyclopedia of Type Strains, Phase III (KMG-III): the genomes of soil and plant-associated and newly described type strains.</title>
        <authorList>
            <person name="Whitman W."/>
        </authorList>
    </citation>
    <scope>NUCLEOTIDE SEQUENCE [LARGE SCALE GENOMIC DNA]</scope>
    <source>
        <strain evidence="2 3">1131</strain>
    </source>
</reference>